<dbReference type="GO" id="GO:0004805">
    <property type="term" value="F:trehalose-phosphatase activity"/>
    <property type="evidence" value="ECO:0007669"/>
    <property type="project" value="TreeGrafter"/>
</dbReference>
<dbReference type="PANTHER" id="PTHR10788">
    <property type="entry name" value="TREHALOSE-6-PHOSPHATE SYNTHASE"/>
    <property type="match status" value="1"/>
</dbReference>
<dbReference type="SUPFAM" id="SSF53756">
    <property type="entry name" value="UDP-Glycosyltransferase/glycogen phosphorylase"/>
    <property type="match status" value="1"/>
</dbReference>
<sequence length="509" mass="57721">MSEAETPRTSKLQRLEALSQQMLTERRLLIASNRGPLEFHLEDDGSLTSNRGGGGMVTALMSATRFVPAVWIATAMTDGDRRAAEEAKGALIQVPDNEISVRFVVVPRNVYQKHYYVFCNPLLWFLQHYMWNTPRTPNIGRAVYEAWENGYIPVNQAIADAIVSEAQNDKHPPYVLLQDYHLYLATAQVREKVPQATILHFTHIPWPGPRYWGIIPEFMRKTILTDICAADIVGLQTDSDVLNFLHCCESMLKGAIINFQLRHVTFNGHTTAICNYPISVDAPGLLQFAQSDEVKRYADQLQTRLSGRTIVRVDRSEPSKNVVRGLRSFELLLDRYPEYRGEVTLLQFLVPSRSELGVYQTYTDEVFEAIDSINDEYGNNEWQPVHAFYENNYAQAIAGMCLYDVLFVNPLIDGMNLVSKEGPLVNERDGVLVLSELAGSYEQLSEYALGVTPTDLEGSVRALRQALEMPPDERRLRASALKRMVQEEDIIFWLERQLRDLMAVSKGAL</sequence>
<comment type="caution">
    <text evidence="1">The sequence shown here is derived from an EMBL/GenBank/DDBJ whole genome shotgun (WGS) entry which is preliminary data.</text>
</comment>
<gene>
    <name evidence="1" type="ORF">LCGC14_1807580</name>
</gene>
<reference evidence="1" key="1">
    <citation type="journal article" date="2015" name="Nature">
        <title>Complex archaea that bridge the gap between prokaryotes and eukaryotes.</title>
        <authorList>
            <person name="Spang A."/>
            <person name="Saw J.H."/>
            <person name="Jorgensen S.L."/>
            <person name="Zaremba-Niedzwiedzka K."/>
            <person name="Martijn J."/>
            <person name="Lind A.E."/>
            <person name="van Eijk R."/>
            <person name="Schleper C."/>
            <person name="Guy L."/>
            <person name="Ettema T.J."/>
        </authorList>
    </citation>
    <scope>NUCLEOTIDE SEQUENCE</scope>
</reference>
<dbReference type="GO" id="GO:0003825">
    <property type="term" value="F:alpha,alpha-trehalose-phosphate synthase (UDP-forming) activity"/>
    <property type="evidence" value="ECO:0007669"/>
    <property type="project" value="TreeGrafter"/>
</dbReference>
<dbReference type="AlphaFoldDB" id="A0A0F9HAR2"/>
<dbReference type="GO" id="GO:0005992">
    <property type="term" value="P:trehalose biosynthetic process"/>
    <property type="evidence" value="ECO:0007669"/>
    <property type="project" value="InterPro"/>
</dbReference>
<dbReference type="CDD" id="cd03788">
    <property type="entry name" value="GT20_TPS"/>
    <property type="match status" value="1"/>
</dbReference>
<dbReference type="PANTHER" id="PTHR10788:SF106">
    <property type="entry name" value="BCDNA.GH08860"/>
    <property type="match status" value="1"/>
</dbReference>
<protein>
    <submittedName>
        <fullName evidence="1">Uncharacterized protein</fullName>
    </submittedName>
</protein>
<proteinExistence type="predicted"/>
<dbReference type="GO" id="GO:0005829">
    <property type="term" value="C:cytosol"/>
    <property type="evidence" value="ECO:0007669"/>
    <property type="project" value="TreeGrafter"/>
</dbReference>
<dbReference type="InterPro" id="IPR001830">
    <property type="entry name" value="Glyco_trans_20"/>
</dbReference>
<dbReference type="Pfam" id="PF00982">
    <property type="entry name" value="Glyco_transf_20"/>
    <property type="match status" value="1"/>
</dbReference>
<organism evidence="1">
    <name type="scientific">marine sediment metagenome</name>
    <dbReference type="NCBI Taxonomy" id="412755"/>
    <lineage>
        <taxon>unclassified sequences</taxon>
        <taxon>metagenomes</taxon>
        <taxon>ecological metagenomes</taxon>
    </lineage>
</organism>
<dbReference type="EMBL" id="LAZR01017508">
    <property type="protein sequence ID" value="KKM00122.1"/>
    <property type="molecule type" value="Genomic_DNA"/>
</dbReference>
<dbReference type="Gene3D" id="3.40.50.2000">
    <property type="entry name" value="Glycogen Phosphorylase B"/>
    <property type="match status" value="2"/>
</dbReference>
<accession>A0A0F9HAR2</accession>
<name>A0A0F9HAR2_9ZZZZ</name>
<evidence type="ECO:0000313" key="1">
    <source>
        <dbReference type="EMBL" id="KKM00122.1"/>
    </source>
</evidence>